<keyword evidence="2" id="KW-0472">Membrane</keyword>
<protein>
    <submittedName>
        <fullName evidence="3">Uncharacterized protein</fullName>
    </submittedName>
</protein>
<proteinExistence type="predicted"/>
<keyword evidence="2" id="KW-1133">Transmembrane helix</keyword>
<keyword evidence="4" id="KW-1185">Reference proteome</keyword>
<sequence>MGPAEPAREPTVDRAALLRIASGMAVVAAAALVLGIILAGRHEVAMSGADPGAVVKVGVVQGQTVGGYLQSTETELAALTDPSAPATGVTWALVSLDDYMPPGALAGLLDGAAVAQVYTRVPLPGAHTQVVRIPVYRLPADVLSGMLDAALQRDQEQAGYQQLSERLDDSDVNQRRARAAYDASARTAHAEAEAYRSGCSCVFAAVVRASAAGLQTVADRPGVRAVDPAPEVRQLDRAEFRPPLPEQEGTIPAEPSGSPIPVPNGGSAIASRTPAPILSSSGAPVTSTSPVVSDLSPDSSAAAPEERAAVPSATDASAAQGVPSP</sequence>
<gene>
    <name evidence="3" type="ORF">Adu01nite_89770</name>
</gene>
<dbReference type="Proteomes" id="UP000637628">
    <property type="component" value="Unassembled WGS sequence"/>
</dbReference>
<evidence type="ECO:0000313" key="4">
    <source>
        <dbReference type="Proteomes" id="UP000637628"/>
    </source>
</evidence>
<evidence type="ECO:0000256" key="2">
    <source>
        <dbReference type="SAM" id="Phobius"/>
    </source>
</evidence>
<dbReference type="EMBL" id="BOML01000085">
    <property type="protein sequence ID" value="GIE07627.1"/>
    <property type="molecule type" value="Genomic_DNA"/>
</dbReference>
<accession>A0ABQ3ZCU0</accession>
<reference evidence="3 4" key="1">
    <citation type="submission" date="2021-01" db="EMBL/GenBank/DDBJ databases">
        <title>Whole genome shotgun sequence of Actinoplanes durhamensis NBRC 14914.</title>
        <authorList>
            <person name="Komaki H."/>
            <person name="Tamura T."/>
        </authorList>
    </citation>
    <scope>NUCLEOTIDE SEQUENCE [LARGE SCALE GENOMIC DNA]</scope>
    <source>
        <strain evidence="3 4">NBRC 14914</strain>
    </source>
</reference>
<keyword evidence="2" id="KW-0812">Transmembrane</keyword>
<feature type="region of interest" description="Disordered" evidence="1">
    <location>
        <begin position="225"/>
        <end position="325"/>
    </location>
</feature>
<comment type="caution">
    <text evidence="3">The sequence shown here is derived from an EMBL/GenBank/DDBJ whole genome shotgun (WGS) entry which is preliminary data.</text>
</comment>
<feature type="compositionally biased region" description="Low complexity" evidence="1">
    <location>
        <begin position="278"/>
        <end position="319"/>
    </location>
</feature>
<name>A0ABQ3ZCU0_9ACTN</name>
<organism evidence="3 4">
    <name type="scientific">Paractinoplanes durhamensis</name>
    <dbReference type="NCBI Taxonomy" id="113563"/>
    <lineage>
        <taxon>Bacteria</taxon>
        <taxon>Bacillati</taxon>
        <taxon>Actinomycetota</taxon>
        <taxon>Actinomycetes</taxon>
        <taxon>Micromonosporales</taxon>
        <taxon>Micromonosporaceae</taxon>
        <taxon>Paractinoplanes</taxon>
    </lineage>
</organism>
<evidence type="ECO:0000256" key="1">
    <source>
        <dbReference type="SAM" id="MobiDB-lite"/>
    </source>
</evidence>
<feature type="transmembrane region" description="Helical" evidence="2">
    <location>
        <begin position="20"/>
        <end position="39"/>
    </location>
</feature>
<evidence type="ECO:0000313" key="3">
    <source>
        <dbReference type="EMBL" id="GIE07627.1"/>
    </source>
</evidence>